<dbReference type="Pfam" id="PF08281">
    <property type="entry name" value="Sigma70_r4_2"/>
    <property type="match status" value="1"/>
</dbReference>
<evidence type="ECO:0000256" key="3">
    <source>
        <dbReference type="ARBA" id="ARBA00023082"/>
    </source>
</evidence>
<dbReference type="AlphaFoldDB" id="A0A2V3VSE5"/>
<dbReference type="GO" id="GO:0016987">
    <property type="term" value="F:sigma factor activity"/>
    <property type="evidence" value="ECO:0007669"/>
    <property type="project" value="UniProtKB-KW"/>
</dbReference>
<dbReference type="SUPFAM" id="SSF88946">
    <property type="entry name" value="Sigma2 domain of RNA polymerase sigma factors"/>
    <property type="match status" value="1"/>
</dbReference>
<evidence type="ECO:0000313" key="7">
    <source>
        <dbReference type="EMBL" id="PXW84793.1"/>
    </source>
</evidence>
<dbReference type="InterPro" id="IPR036388">
    <property type="entry name" value="WH-like_DNA-bd_sf"/>
</dbReference>
<proteinExistence type="inferred from homology"/>
<dbReference type="NCBIfam" id="TIGR02937">
    <property type="entry name" value="sigma70-ECF"/>
    <property type="match status" value="1"/>
</dbReference>
<dbReference type="InterPro" id="IPR013324">
    <property type="entry name" value="RNA_pol_sigma_r3/r4-like"/>
</dbReference>
<dbReference type="PANTHER" id="PTHR43133:SF51">
    <property type="entry name" value="RNA POLYMERASE SIGMA FACTOR"/>
    <property type="match status" value="1"/>
</dbReference>
<feature type="domain" description="RNA polymerase sigma factor 70 region 4 type 2" evidence="6">
    <location>
        <begin position="152"/>
        <end position="203"/>
    </location>
</feature>
<evidence type="ECO:0000256" key="4">
    <source>
        <dbReference type="ARBA" id="ARBA00023163"/>
    </source>
</evidence>
<keyword evidence="3" id="KW-0731">Sigma factor</keyword>
<evidence type="ECO:0000259" key="6">
    <source>
        <dbReference type="Pfam" id="PF08281"/>
    </source>
</evidence>
<accession>A0A2V3VSE5</accession>
<evidence type="ECO:0000259" key="5">
    <source>
        <dbReference type="Pfam" id="PF04542"/>
    </source>
</evidence>
<reference evidence="7 8" key="1">
    <citation type="submission" date="2018-05" db="EMBL/GenBank/DDBJ databases">
        <title>Genomic Encyclopedia of Type Strains, Phase IV (KMG-IV): sequencing the most valuable type-strain genomes for metagenomic binning, comparative biology and taxonomic classification.</title>
        <authorList>
            <person name="Goeker M."/>
        </authorList>
    </citation>
    <scope>NUCLEOTIDE SEQUENCE [LARGE SCALE GENOMIC DNA]</scope>
    <source>
        <strain evidence="7 8">DSM 28556</strain>
    </source>
</reference>
<evidence type="ECO:0000313" key="8">
    <source>
        <dbReference type="Proteomes" id="UP000247978"/>
    </source>
</evidence>
<gene>
    <name evidence="7" type="ORF">DFR56_11337</name>
</gene>
<dbReference type="CDD" id="cd06171">
    <property type="entry name" value="Sigma70_r4"/>
    <property type="match status" value="1"/>
</dbReference>
<keyword evidence="4" id="KW-0804">Transcription</keyword>
<comment type="caution">
    <text evidence="7">The sequence shown here is derived from an EMBL/GenBank/DDBJ whole genome shotgun (WGS) entry which is preliminary data.</text>
</comment>
<keyword evidence="2" id="KW-0805">Transcription regulation</keyword>
<dbReference type="InterPro" id="IPR014284">
    <property type="entry name" value="RNA_pol_sigma-70_dom"/>
</dbReference>
<dbReference type="Gene3D" id="1.10.10.10">
    <property type="entry name" value="Winged helix-like DNA-binding domain superfamily/Winged helix DNA-binding domain"/>
    <property type="match status" value="1"/>
</dbReference>
<dbReference type="GO" id="GO:0006352">
    <property type="term" value="P:DNA-templated transcription initiation"/>
    <property type="evidence" value="ECO:0007669"/>
    <property type="project" value="InterPro"/>
</dbReference>
<name>A0A2V3VSE5_9BACI</name>
<dbReference type="SUPFAM" id="SSF88659">
    <property type="entry name" value="Sigma3 and sigma4 domains of RNA polymerase sigma factors"/>
    <property type="match status" value="1"/>
</dbReference>
<comment type="similarity">
    <text evidence="1">Belongs to the sigma-70 factor family. ECF subfamily.</text>
</comment>
<evidence type="ECO:0000256" key="1">
    <source>
        <dbReference type="ARBA" id="ARBA00010641"/>
    </source>
</evidence>
<dbReference type="Pfam" id="PF04542">
    <property type="entry name" value="Sigma70_r2"/>
    <property type="match status" value="1"/>
</dbReference>
<dbReference type="PANTHER" id="PTHR43133">
    <property type="entry name" value="RNA POLYMERASE ECF-TYPE SIGMA FACTO"/>
    <property type="match status" value="1"/>
</dbReference>
<dbReference type="Proteomes" id="UP000247978">
    <property type="component" value="Unassembled WGS sequence"/>
</dbReference>
<keyword evidence="8" id="KW-1185">Reference proteome</keyword>
<dbReference type="GO" id="GO:0003677">
    <property type="term" value="F:DNA binding"/>
    <property type="evidence" value="ECO:0007669"/>
    <property type="project" value="InterPro"/>
</dbReference>
<organism evidence="7 8">
    <name type="scientific">Pseudogracilibacillus auburnensis</name>
    <dbReference type="NCBI Taxonomy" id="1494959"/>
    <lineage>
        <taxon>Bacteria</taxon>
        <taxon>Bacillati</taxon>
        <taxon>Bacillota</taxon>
        <taxon>Bacilli</taxon>
        <taxon>Bacillales</taxon>
        <taxon>Bacillaceae</taxon>
        <taxon>Pseudogracilibacillus</taxon>
    </lineage>
</organism>
<dbReference type="InterPro" id="IPR013325">
    <property type="entry name" value="RNA_pol_sigma_r2"/>
</dbReference>
<protein>
    <submittedName>
        <fullName evidence="7">RNA polymerase sigma-70 factor (ECF subfamily)</fullName>
    </submittedName>
</protein>
<dbReference type="InterPro" id="IPR039425">
    <property type="entry name" value="RNA_pol_sigma-70-like"/>
</dbReference>
<dbReference type="InterPro" id="IPR013249">
    <property type="entry name" value="RNA_pol_sigma70_r4_t2"/>
</dbReference>
<dbReference type="InterPro" id="IPR007627">
    <property type="entry name" value="RNA_pol_sigma70_r2"/>
</dbReference>
<feature type="domain" description="RNA polymerase sigma-70 region 2" evidence="5">
    <location>
        <begin position="54"/>
        <end position="120"/>
    </location>
</feature>
<sequence>MLFIRIAPFIYFKNKNELFSMLMTLIGKWGEAMHVVRLVKKAKKGSKKALLQLIMMEKDAYYKLAFTYMGNEHDAMDAMAEMIVTLYEKIDQLKKEAAFYSWSKTILVNECKTLLQRRKKVVLVDEFIAANGKELGKAVNGDPYSRSENQIDIQSLLVHLSDQQKEAIQLKYFHDLDYETIATMMNVSVGTAKSRVFYGLKKLRDQYGSDHNGKS</sequence>
<dbReference type="EMBL" id="QJJQ01000013">
    <property type="protein sequence ID" value="PXW84793.1"/>
    <property type="molecule type" value="Genomic_DNA"/>
</dbReference>
<evidence type="ECO:0000256" key="2">
    <source>
        <dbReference type="ARBA" id="ARBA00023015"/>
    </source>
</evidence>
<dbReference type="Gene3D" id="1.10.1740.10">
    <property type="match status" value="1"/>
</dbReference>